<dbReference type="STRING" id="31965.AWH51_10115"/>
<dbReference type="AlphaFoldDB" id="A0A154V188"/>
<dbReference type="InterPro" id="IPR046231">
    <property type="entry name" value="DUF6264"/>
</dbReference>
<keyword evidence="1" id="KW-0812">Transmembrane</keyword>
<dbReference type="RefSeq" id="WP_063071601.1">
    <property type="nucleotide sequence ID" value="NZ_LQXA01000030.1"/>
</dbReference>
<reference evidence="2 3" key="1">
    <citation type="submission" date="2016-01" db="EMBL/GenBank/DDBJ databases">
        <title>Draft genome sequence of Clavibacter michiganensis subsp. tessellarius DOAB 609.</title>
        <authorList>
            <person name="Tambong J.T."/>
        </authorList>
    </citation>
    <scope>NUCLEOTIDE SEQUENCE [LARGE SCALE GENOMIC DNA]</scope>
    <source>
        <strain evidence="2 3">DOAB 609</strain>
    </source>
</reference>
<gene>
    <name evidence="2" type="ORF">AWH51_10115</name>
</gene>
<feature type="transmembrane region" description="Helical" evidence="1">
    <location>
        <begin position="43"/>
        <end position="70"/>
    </location>
</feature>
<dbReference type="Proteomes" id="UP000076218">
    <property type="component" value="Unassembled WGS sequence"/>
</dbReference>
<comment type="caution">
    <text evidence="2">The sequence shown here is derived from an EMBL/GenBank/DDBJ whole genome shotgun (WGS) entry which is preliminary data.</text>
</comment>
<keyword evidence="1" id="KW-0472">Membrane</keyword>
<name>A0A154V188_9MICO</name>
<evidence type="ECO:0000313" key="3">
    <source>
        <dbReference type="Proteomes" id="UP000076218"/>
    </source>
</evidence>
<organism evidence="2 3">
    <name type="scientific">Clavibacter tessellarius</name>
    <dbReference type="NCBI Taxonomy" id="31965"/>
    <lineage>
        <taxon>Bacteria</taxon>
        <taxon>Bacillati</taxon>
        <taxon>Actinomycetota</taxon>
        <taxon>Actinomycetes</taxon>
        <taxon>Micrococcales</taxon>
        <taxon>Microbacteriaceae</taxon>
        <taxon>Clavibacter</taxon>
    </lineage>
</organism>
<dbReference type="EMBL" id="LQXA01000030">
    <property type="protein sequence ID" value="KZC95121.1"/>
    <property type="molecule type" value="Genomic_DNA"/>
</dbReference>
<feature type="transmembrane region" description="Helical" evidence="1">
    <location>
        <begin position="90"/>
        <end position="109"/>
    </location>
</feature>
<evidence type="ECO:0000313" key="2">
    <source>
        <dbReference type="EMBL" id="KZC95121.1"/>
    </source>
</evidence>
<feature type="transmembrane region" description="Helical" evidence="1">
    <location>
        <begin position="116"/>
        <end position="136"/>
    </location>
</feature>
<dbReference type="Pfam" id="PF19779">
    <property type="entry name" value="DUF6264"/>
    <property type="match status" value="1"/>
</dbReference>
<dbReference type="OrthoDB" id="9986915at2"/>
<evidence type="ECO:0000256" key="1">
    <source>
        <dbReference type="SAM" id="Phobius"/>
    </source>
</evidence>
<sequence length="144" mass="15569">MSYDEYEHAFDEAPRAGVRRSRVPWAGRREPRERKAPGWGDRVAVVILLGVEGIVACGAYLQVLLSGMFFDRCADPSLTCDYALGDVVMTTARAAVAVVVILSVVAVVLRSVRRRSAWWVPLVGCVVLVAVTYGTGGLMDLAAT</sequence>
<proteinExistence type="predicted"/>
<protein>
    <submittedName>
        <fullName evidence="2">Uncharacterized protein</fullName>
    </submittedName>
</protein>
<accession>A0A154V188</accession>
<keyword evidence="1" id="KW-1133">Transmembrane helix</keyword>